<name>A0AAE2W4A7_RHOHA</name>
<dbReference type="AlphaFoldDB" id="A0AAE2W4A7"/>
<evidence type="ECO:0000313" key="2">
    <source>
        <dbReference type="Proteomes" id="UP000706122"/>
    </source>
</evidence>
<dbReference type="Proteomes" id="UP000706122">
    <property type="component" value="Unassembled WGS sequence"/>
</dbReference>
<reference evidence="1" key="1">
    <citation type="submission" date="2019-11" db="EMBL/GenBank/DDBJ databases">
        <title>Spread of Macrolides and rifampicin resistant Rhodococcus equi in clinical isolates in the USA.</title>
        <authorList>
            <person name="Alvarez-Narvaez S."/>
            <person name="Huber L."/>
            <person name="Cohen N.D."/>
            <person name="Slovis N."/>
            <person name="Greiter M."/>
            <person name="Giguere S."/>
            <person name="Hart K."/>
        </authorList>
    </citation>
    <scope>NUCLEOTIDE SEQUENCE</scope>
    <source>
        <strain evidence="1">Lh_5</strain>
    </source>
</reference>
<protein>
    <submittedName>
        <fullName evidence="1">Uncharacterized protein</fullName>
    </submittedName>
</protein>
<evidence type="ECO:0000313" key="1">
    <source>
        <dbReference type="EMBL" id="MBM4713627.1"/>
    </source>
</evidence>
<proteinExistence type="predicted"/>
<gene>
    <name evidence="1" type="ORF">GS551_05340</name>
</gene>
<accession>A0AAE2W4A7</accession>
<organism evidence="1 2">
    <name type="scientific">Rhodococcus hoagii</name>
    <name type="common">Corynebacterium equii</name>
    <dbReference type="NCBI Taxonomy" id="43767"/>
    <lineage>
        <taxon>Bacteria</taxon>
        <taxon>Bacillati</taxon>
        <taxon>Actinomycetota</taxon>
        <taxon>Actinomycetes</taxon>
        <taxon>Mycobacteriales</taxon>
        <taxon>Nocardiaceae</taxon>
        <taxon>Prescottella</taxon>
    </lineage>
</organism>
<dbReference type="EMBL" id="WUYC01000001">
    <property type="protein sequence ID" value="MBM4713627.1"/>
    <property type="molecule type" value="Genomic_DNA"/>
</dbReference>
<comment type="caution">
    <text evidence="1">The sequence shown here is derived from an EMBL/GenBank/DDBJ whole genome shotgun (WGS) entry which is preliminary data.</text>
</comment>
<sequence length="103" mass="11445">MTTIRIEVSSPTLGDIDVKVGSAFTKPLDNAFMRRQIADLVADATKRVHGAYGITEDRTTSTELEEARATIQRVHRLLQADEMGLKTYGITRDDLREALTGRP</sequence>